<dbReference type="EMBL" id="MK292549">
    <property type="protein sequence ID" value="QIC54999.1"/>
    <property type="molecule type" value="Genomic_DNA"/>
</dbReference>
<dbReference type="PANTHER" id="PTHR12534">
    <property type="entry name" value="30S RIBOSOMAL PROTEIN S2 PROKARYOTIC AND ORGANELLAR"/>
    <property type="match status" value="1"/>
</dbReference>
<keyword evidence="2" id="KW-0687">Ribonucleoprotein</keyword>
<geneLocation type="mitochondrion" evidence="2"/>
<evidence type="ECO:0000256" key="1">
    <source>
        <dbReference type="ARBA" id="ARBA00006242"/>
    </source>
</evidence>
<reference evidence="2" key="1">
    <citation type="submission" date="2018-12" db="EMBL/GenBank/DDBJ databases">
        <authorList>
            <person name="hu s."/>
            <person name="Xu Y."/>
            <person name="Xu B."/>
            <person name="Li F."/>
        </authorList>
    </citation>
    <scope>NUCLEOTIDE SEQUENCE</scope>
</reference>
<comment type="similarity">
    <text evidence="1">Belongs to the universal ribosomal protein uS2 family.</text>
</comment>
<organism evidence="2">
    <name type="scientific">Baffinella frigidus</name>
    <dbReference type="NCBI Taxonomy" id="2571260"/>
    <lineage>
        <taxon>Eukaryota</taxon>
        <taxon>Cryptophyceae</taxon>
        <taxon>Cryptomonadales</taxon>
        <taxon>Baffinellaceae</taxon>
        <taxon>Baffinella</taxon>
    </lineage>
</organism>
<dbReference type="InterPro" id="IPR001865">
    <property type="entry name" value="Ribosomal_uS2"/>
</dbReference>
<dbReference type="Gene3D" id="3.40.50.10490">
    <property type="entry name" value="Glucose-6-phosphate isomerase like protein, domain 1"/>
    <property type="match status" value="1"/>
</dbReference>
<reference evidence="2" key="2">
    <citation type="journal article" date="2019" name="Mitochondrial DNA Part B Resour">
        <title>The complete mitochondrial genome of a marine microalgae Cryptophyceae sp. CCMP2293.</title>
        <authorList>
            <person name="Hu S."/>
            <person name="Xu Y."/>
            <person name="Xu B."/>
            <person name="Li F."/>
        </authorList>
    </citation>
    <scope>NUCLEOTIDE SEQUENCE</scope>
</reference>
<accession>A0A6C0X6T4</accession>
<gene>
    <name evidence="2" type="primary">rps2</name>
</gene>
<dbReference type="AlphaFoldDB" id="A0A6C0X6T4"/>
<dbReference type="SUPFAM" id="SSF52313">
    <property type="entry name" value="Ribosomal protein S2"/>
    <property type="match status" value="1"/>
</dbReference>
<name>A0A6C0X6T4_9CRYP</name>
<evidence type="ECO:0000313" key="2">
    <source>
        <dbReference type="EMBL" id="QIC54999.1"/>
    </source>
</evidence>
<keyword evidence="2" id="KW-0496">Mitochondrion</keyword>
<dbReference type="Pfam" id="PF00318">
    <property type="entry name" value="Ribosomal_S2"/>
    <property type="match status" value="2"/>
</dbReference>
<dbReference type="InterPro" id="IPR005706">
    <property type="entry name" value="Ribosomal_uS2_bac/mit/plastid"/>
</dbReference>
<sequence>MNVYKAIFNNNAQFQVIFKNNFICQDQQLGHDSKNLNSKINIHFVGLRDGTCIFNSEKFLESLQVASSICKDLARMGLPFLFVNVLNEYNEIIKMAASASYQPVLIGDFIGGSFTNNLINTPTVLFVSSSKKHSFFLKEAHKLNLPSFSINDSDVSTNLSAFPITISDDCLEVQHNVLRVISQRLIKGCLLNYADSISIKYLL</sequence>
<proteinExistence type="inferred from homology"/>
<dbReference type="GO" id="GO:0005763">
    <property type="term" value="C:mitochondrial small ribosomal subunit"/>
    <property type="evidence" value="ECO:0007669"/>
    <property type="project" value="TreeGrafter"/>
</dbReference>
<dbReference type="InterPro" id="IPR023591">
    <property type="entry name" value="Ribosomal_uS2_flav_dom_sf"/>
</dbReference>
<dbReference type="GO" id="GO:0003735">
    <property type="term" value="F:structural constituent of ribosome"/>
    <property type="evidence" value="ECO:0007669"/>
    <property type="project" value="InterPro"/>
</dbReference>
<dbReference type="PANTHER" id="PTHR12534:SF1">
    <property type="entry name" value="SMALL RIBOSOMAL SUBUNIT PROTEIN US2M"/>
    <property type="match status" value="1"/>
</dbReference>
<protein>
    <submittedName>
        <fullName evidence="2">Ribosomal protein S2</fullName>
    </submittedName>
</protein>
<keyword evidence="2" id="KW-0689">Ribosomal protein</keyword>
<dbReference type="GO" id="GO:0006412">
    <property type="term" value="P:translation"/>
    <property type="evidence" value="ECO:0007669"/>
    <property type="project" value="InterPro"/>
</dbReference>